<dbReference type="PANTHER" id="PTHR30341:SF0">
    <property type="entry name" value="NA(+)_H(+) ANTIPORTER NHAA"/>
    <property type="match status" value="1"/>
</dbReference>
<evidence type="ECO:0000256" key="5">
    <source>
        <dbReference type="ARBA" id="ARBA00023136"/>
    </source>
</evidence>
<keyword evidence="4 6" id="KW-1133">Transmembrane helix</keyword>
<evidence type="ECO:0000256" key="6">
    <source>
        <dbReference type="SAM" id="Phobius"/>
    </source>
</evidence>
<dbReference type="PROSITE" id="PS51352">
    <property type="entry name" value="THIOREDOXIN_2"/>
    <property type="match status" value="1"/>
</dbReference>
<feature type="transmembrane region" description="Helical" evidence="6">
    <location>
        <begin position="418"/>
        <end position="435"/>
    </location>
</feature>
<dbReference type="InterPro" id="IPR023171">
    <property type="entry name" value="Na/H_antiporter_dom_sf"/>
</dbReference>
<feature type="transmembrane region" description="Helical" evidence="6">
    <location>
        <begin position="123"/>
        <end position="141"/>
    </location>
</feature>
<feature type="transmembrane region" description="Helical" evidence="6">
    <location>
        <begin position="38"/>
        <end position="57"/>
    </location>
</feature>
<comment type="subcellular location">
    <subcellularLocation>
        <location evidence="1">Cell inner membrane</location>
        <topology evidence="1">Multi-pass membrane protein</topology>
    </subcellularLocation>
</comment>
<keyword evidence="3 6" id="KW-0812">Transmembrane</keyword>
<feature type="transmembrane region" description="Helical" evidence="6">
    <location>
        <begin position="233"/>
        <end position="261"/>
    </location>
</feature>
<keyword evidence="5 6" id="KW-0472">Membrane</keyword>
<proteinExistence type="inferred from homology"/>
<reference evidence="8" key="1">
    <citation type="submission" date="2015-08" db="EMBL/GenBank/DDBJ databases">
        <authorList>
            <person name="Babu N.S."/>
            <person name="Beckwith C.J."/>
            <person name="Beseler K.G."/>
            <person name="Brison A."/>
            <person name="Carone J.V."/>
            <person name="Caskin T.P."/>
            <person name="Diamond M."/>
            <person name="Durham M.E."/>
            <person name="Foxe J.M."/>
            <person name="Go M."/>
            <person name="Henderson B.A."/>
            <person name="Jones I.B."/>
            <person name="McGettigan J.A."/>
            <person name="Micheletti S.J."/>
            <person name="Nasrallah M.E."/>
            <person name="Ortiz D."/>
            <person name="Piller C.R."/>
            <person name="Privatt S.R."/>
            <person name="Schneider S.L."/>
            <person name="Sharp S."/>
            <person name="Smith T.C."/>
            <person name="Stanton J.D."/>
            <person name="Ullery H.E."/>
            <person name="Wilson R.J."/>
            <person name="Serrano M.G."/>
            <person name="Buck G."/>
            <person name="Lee V."/>
            <person name="Wang Y."/>
            <person name="Carvalho R."/>
            <person name="Voegtly L."/>
            <person name="Shi R."/>
            <person name="Duckworth R."/>
            <person name="Johnson A."/>
            <person name="Loviza R."/>
            <person name="Walstead R."/>
            <person name="Shah Z."/>
            <person name="Kiflezghi M."/>
            <person name="Wade K."/>
            <person name="Ball S.L."/>
            <person name="Bradley K.W."/>
            <person name="Asai D.J."/>
            <person name="Bowman C.A."/>
            <person name="Russell D.A."/>
            <person name="Pope W.H."/>
            <person name="Jacobs-Sera D."/>
            <person name="Hendrix R.W."/>
            <person name="Hatfull G.F."/>
        </authorList>
    </citation>
    <scope>NUCLEOTIDE SEQUENCE</scope>
</reference>
<dbReference type="GO" id="GO:0005886">
    <property type="term" value="C:plasma membrane"/>
    <property type="evidence" value="ECO:0007669"/>
    <property type="project" value="UniProtKB-SubCell"/>
</dbReference>
<keyword evidence="2" id="KW-1003">Cell membrane</keyword>
<gene>
    <name evidence="8" type="primary">nhaA</name>
    <name evidence="8" type="ORF">NOCA110082</name>
</gene>
<accession>A0A2P2C1Z9</accession>
<feature type="transmembrane region" description="Helical" evidence="6">
    <location>
        <begin position="345"/>
        <end position="369"/>
    </location>
</feature>
<name>A0A2P2C1Z9_9ZZZZ</name>
<dbReference type="Gene3D" id="3.40.30.10">
    <property type="entry name" value="Glutaredoxin"/>
    <property type="match status" value="1"/>
</dbReference>
<dbReference type="GO" id="GO:0015385">
    <property type="term" value="F:sodium:proton antiporter activity"/>
    <property type="evidence" value="ECO:0007669"/>
    <property type="project" value="TreeGrafter"/>
</dbReference>
<dbReference type="InterPro" id="IPR004670">
    <property type="entry name" value="NhaA"/>
</dbReference>
<protein>
    <submittedName>
        <fullName evidence="8">Na(+)/H(+) antiporter NhaA 2</fullName>
    </submittedName>
</protein>
<evidence type="ECO:0000256" key="3">
    <source>
        <dbReference type="ARBA" id="ARBA00022692"/>
    </source>
</evidence>
<feature type="domain" description="Thioredoxin" evidence="7">
    <location>
        <begin position="428"/>
        <end position="623"/>
    </location>
</feature>
<evidence type="ECO:0000256" key="1">
    <source>
        <dbReference type="ARBA" id="ARBA00004429"/>
    </source>
</evidence>
<evidence type="ECO:0000259" key="7">
    <source>
        <dbReference type="PROSITE" id="PS51352"/>
    </source>
</evidence>
<dbReference type="Gene3D" id="1.20.1530.10">
    <property type="entry name" value="Na+/H+ antiporter like domain"/>
    <property type="match status" value="1"/>
</dbReference>
<dbReference type="SUPFAM" id="SSF52833">
    <property type="entry name" value="Thioredoxin-like"/>
    <property type="match status" value="1"/>
</dbReference>
<organism evidence="8">
    <name type="scientific">metagenome</name>
    <dbReference type="NCBI Taxonomy" id="256318"/>
    <lineage>
        <taxon>unclassified sequences</taxon>
        <taxon>metagenomes</taxon>
    </lineage>
</organism>
<feature type="transmembrane region" description="Helical" evidence="6">
    <location>
        <begin position="205"/>
        <end position="221"/>
    </location>
</feature>
<dbReference type="GO" id="GO:0006885">
    <property type="term" value="P:regulation of pH"/>
    <property type="evidence" value="ECO:0007669"/>
    <property type="project" value="InterPro"/>
</dbReference>
<dbReference type="InterPro" id="IPR012336">
    <property type="entry name" value="Thioredoxin-like_fold"/>
</dbReference>
<feature type="transmembrane region" description="Helical" evidence="6">
    <location>
        <begin position="147"/>
        <end position="168"/>
    </location>
</feature>
<evidence type="ECO:0000256" key="4">
    <source>
        <dbReference type="ARBA" id="ARBA00022989"/>
    </source>
</evidence>
<dbReference type="EMBL" id="CZKB01000001">
    <property type="protein sequence ID" value="CUR56021.1"/>
    <property type="molecule type" value="Genomic_DNA"/>
</dbReference>
<feature type="transmembrane region" description="Helical" evidence="6">
    <location>
        <begin position="381"/>
        <end position="406"/>
    </location>
</feature>
<dbReference type="Pfam" id="PF13462">
    <property type="entry name" value="Thioredoxin_4"/>
    <property type="match status" value="1"/>
</dbReference>
<feature type="transmembrane region" description="Helical" evidence="6">
    <location>
        <begin position="180"/>
        <end position="199"/>
    </location>
</feature>
<dbReference type="HAMAP" id="MF_01844">
    <property type="entry name" value="NhaA"/>
    <property type="match status" value="1"/>
</dbReference>
<evidence type="ECO:0000313" key="8">
    <source>
        <dbReference type="EMBL" id="CUR56021.1"/>
    </source>
</evidence>
<sequence length="629" mass="67096">MVSTAKAQIDPDQSVCSGAVAYEAQSSRSLRDFMRTESGSAGLLVVASLVALVWANSPWSQSYVDLWHTELSVRFGSGGLTMDLHHWINDGLMVVFFFVIGLEVRKEFAIGELTDRSRAVVPLVAGIAGMLVPAAIFLALNPSGEQAAGWGAVIGTDTAFLLGVMALVGPAVSTQLRIFLLTLTVIDDIVAVSVIGVVYSDDLSMVALAVAAACLVVLLVLDRTGVWQAAPYVLVVLVLWVATLESGVHASIAGMLSGLLVPALDPRRSDVEEAARRFRAFRQSPMPGVQRAARRSLTRAISVNERLQEALHGPTSRVVVPVFALANAGVDLRDGVLGDALASTLMWGIVLGLVVGKAVGIFAGSYASVRLGWGRLPQGVGLGHTLAGGALSGIGFTVSLLIISLAFDSTRLQDEARVGVLLAALLASLAGWAAFRFSARVLGQDDAALPRLLSRPVDPQRDHVLGPVDAPLTLVEYLDYECPFCARVSGVGDELRAHFGDRLRYVTRHLPLPVHPHAELAALAAEAAARQGRFWEMHVVLFGHQDELELEDLVGYAAEIGLDVEQFMRDLDDDDVARHVEHDVASAEESGVRGTPTFFVGDTRHVGPYDARSLIAALESTPSARRARP</sequence>
<feature type="transmembrane region" description="Helical" evidence="6">
    <location>
        <begin position="84"/>
        <end position="102"/>
    </location>
</feature>
<evidence type="ECO:0000256" key="2">
    <source>
        <dbReference type="ARBA" id="ARBA00022475"/>
    </source>
</evidence>
<dbReference type="AlphaFoldDB" id="A0A2P2C1Z9"/>
<dbReference type="Pfam" id="PF06965">
    <property type="entry name" value="Na_H_antiport_1"/>
    <property type="match status" value="1"/>
</dbReference>
<dbReference type="PANTHER" id="PTHR30341">
    <property type="entry name" value="SODIUM ION/PROTON ANTIPORTER NHAA-RELATED"/>
    <property type="match status" value="1"/>
</dbReference>
<dbReference type="InterPro" id="IPR036249">
    <property type="entry name" value="Thioredoxin-like_sf"/>
</dbReference>
<dbReference type="NCBIfam" id="TIGR00773">
    <property type="entry name" value="NhaA"/>
    <property type="match status" value="1"/>
</dbReference>
<dbReference type="InterPro" id="IPR013766">
    <property type="entry name" value="Thioredoxin_domain"/>
</dbReference>